<dbReference type="InterPro" id="IPR027417">
    <property type="entry name" value="P-loop_NTPase"/>
</dbReference>
<dbReference type="GO" id="GO:0031124">
    <property type="term" value="P:mRNA 3'-end processing"/>
    <property type="evidence" value="ECO:0007669"/>
    <property type="project" value="UniProtKB-UniRule"/>
</dbReference>
<proteinExistence type="inferred from homology"/>
<feature type="domain" description="Clp1 N-terminal" evidence="8">
    <location>
        <begin position="13"/>
        <end position="101"/>
    </location>
</feature>
<keyword evidence="4 6" id="KW-0067">ATP-binding</keyword>
<dbReference type="GO" id="GO:0051731">
    <property type="term" value="F:polynucleotide 5'-hydroxyl-kinase activity"/>
    <property type="evidence" value="ECO:0007669"/>
    <property type="project" value="InterPro"/>
</dbReference>
<comment type="caution">
    <text evidence="10">The sequence shown here is derived from an EMBL/GenBank/DDBJ whole genome shotgun (WGS) entry which is preliminary data.</text>
</comment>
<comment type="caution">
    <text evidence="6">Lacks conserved residue(s) required for the propagation of feature annotation.</text>
</comment>
<dbReference type="InterPro" id="IPR038239">
    <property type="entry name" value="Clp1_N_sf"/>
</dbReference>
<sequence length="427" mass="45522">METGGGAAAQQALQANEEFRFEVAAGTSVTLTIVSGSAEVFGAEMVEGRAYSFTGTQQAVFTWSGCTLEIQGQCGHSYVAAETPMTSYLKLHGDLDLRRSTALASGTEGPRVLIAGPADTGKSSLTRMLANYLARSGHAGTLVDFDLDQGELLVPGAVCAVPIVRPLDIERGTEDLAPLAYWVGHTSAAESVALLRLACSSVAQVVRRRHEMDSASRAGGVLINTSGWVDGAGYELLLHQASAMNVDVIVVIGDDRLHSQLTAHAQLQPAPHPHVVKLAKSGGVITRSQPSRQQARHGRLSEYFYGPRRELYPHSTELDFGVCKIFSLGVAPAPPISAMPIGMKIVEDRIVAQQVSPARYPALLHSLLAIVLAESSTCDDLLRANAAGFVHVTKVDMERHKLTLLAPSPITLPTLHLLSGVIRWDGE</sequence>
<dbReference type="InterPro" id="IPR045116">
    <property type="entry name" value="Clp1/Grc3"/>
</dbReference>
<evidence type="ECO:0000256" key="3">
    <source>
        <dbReference type="ARBA" id="ARBA00022741"/>
    </source>
</evidence>
<evidence type="ECO:0000259" key="8">
    <source>
        <dbReference type="Pfam" id="PF16573"/>
    </source>
</evidence>
<dbReference type="Gene3D" id="2.60.120.1030">
    <property type="entry name" value="Clp1, DNA binding domain"/>
    <property type="match status" value="1"/>
</dbReference>
<dbReference type="Proteomes" id="UP000037460">
    <property type="component" value="Unassembled WGS sequence"/>
</dbReference>
<keyword evidence="3 6" id="KW-0547">Nucleotide-binding</keyword>
<keyword evidence="5 6" id="KW-0539">Nucleus</keyword>
<dbReference type="SUPFAM" id="SSF52540">
    <property type="entry name" value="P-loop containing nucleoside triphosphate hydrolases"/>
    <property type="match status" value="1"/>
</dbReference>
<dbReference type="EMBL" id="JWZX01000794">
    <property type="protein sequence ID" value="KOO35660.1"/>
    <property type="molecule type" value="Genomic_DNA"/>
</dbReference>
<dbReference type="HAMAP" id="MF_03035">
    <property type="entry name" value="Clp1"/>
    <property type="match status" value="1"/>
</dbReference>
<dbReference type="PANTHER" id="PTHR12755:SF6">
    <property type="entry name" value="POLYRIBONUCLEOTIDE 5'-HYDROXYL-KINASE CLP1"/>
    <property type="match status" value="1"/>
</dbReference>
<dbReference type="FunFam" id="2.60.120.1030:FF:000001">
    <property type="entry name" value="Protein CLP1 homolog 5"/>
    <property type="match status" value="1"/>
</dbReference>
<reference evidence="11" key="1">
    <citation type="journal article" date="2015" name="PLoS Genet.">
        <title>Genome Sequence and Transcriptome Analyses of Chrysochromulina tobin: Metabolic Tools for Enhanced Algal Fitness in the Prominent Order Prymnesiales (Haptophyceae).</title>
        <authorList>
            <person name="Hovde B.T."/>
            <person name="Deodato C.R."/>
            <person name="Hunsperger H.M."/>
            <person name="Ryken S.A."/>
            <person name="Yost W."/>
            <person name="Jha R.K."/>
            <person name="Patterson J."/>
            <person name="Monnat R.J. Jr."/>
            <person name="Barlow S.B."/>
            <person name="Starkenburg S.R."/>
            <person name="Cattolico R.A."/>
        </authorList>
    </citation>
    <scope>NUCLEOTIDE SEQUENCE</scope>
    <source>
        <strain evidence="11">CCMP291</strain>
    </source>
</reference>
<comment type="function">
    <text evidence="6">Required for endonucleolytic cleavage during polyadenylation-dependent pre-mRNA 3'-end formation.</text>
</comment>
<feature type="binding site" evidence="6">
    <location>
        <begin position="119"/>
        <end position="124"/>
    </location>
    <ligand>
        <name>ATP</name>
        <dbReference type="ChEBI" id="CHEBI:30616"/>
    </ligand>
</feature>
<evidence type="ECO:0000256" key="1">
    <source>
        <dbReference type="ARBA" id="ARBA00004123"/>
    </source>
</evidence>
<dbReference type="GO" id="GO:0005849">
    <property type="term" value="C:mRNA cleavage factor complex"/>
    <property type="evidence" value="ECO:0007669"/>
    <property type="project" value="InterPro"/>
</dbReference>
<dbReference type="Pfam" id="PF16573">
    <property type="entry name" value="CLP1_N"/>
    <property type="match status" value="1"/>
</dbReference>
<dbReference type="GO" id="GO:0006388">
    <property type="term" value="P:tRNA splicing, via endonucleolytic cleavage and ligation"/>
    <property type="evidence" value="ECO:0007669"/>
    <property type="project" value="TreeGrafter"/>
</dbReference>
<dbReference type="InterPro" id="IPR010655">
    <property type="entry name" value="Clp1_C"/>
</dbReference>
<protein>
    <recommendedName>
        <fullName evidence="6">Protein CLP1 homolog</fullName>
    </recommendedName>
</protein>
<evidence type="ECO:0000256" key="4">
    <source>
        <dbReference type="ARBA" id="ARBA00022840"/>
    </source>
</evidence>
<evidence type="ECO:0000313" key="11">
    <source>
        <dbReference type="Proteomes" id="UP000037460"/>
    </source>
</evidence>
<dbReference type="InterPro" id="IPR032324">
    <property type="entry name" value="Clp1_N"/>
</dbReference>
<dbReference type="AlphaFoldDB" id="A0A0M0KA09"/>
<keyword evidence="2 6" id="KW-0507">mRNA processing</keyword>
<dbReference type="Pfam" id="PF06807">
    <property type="entry name" value="Clp1"/>
    <property type="match status" value="1"/>
</dbReference>
<dbReference type="Gene3D" id="2.40.30.330">
    <property type="entry name" value="Pre-mRNA cleavage complex subunit Clp1, C-terminal domain"/>
    <property type="match status" value="1"/>
</dbReference>
<dbReference type="Gene3D" id="3.40.50.300">
    <property type="entry name" value="P-loop containing nucleotide triphosphate hydrolases"/>
    <property type="match status" value="1"/>
</dbReference>
<dbReference type="InterPro" id="IPR038238">
    <property type="entry name" value="Clp1_C_sf"/>
</dbReference>
<dbReference type="OrthoDB" id="258143at2759"/>
<feature type="domain" description="Clp1 C-terminal" evidence="7">
    <location>
        <begin position="311"/>
        <end position="424"/>
    </location>
</feature>
<evidence type="ECO:0000259" key="9">
    <source>
        <dbReference type="Pfam" id="PF16575"/>
    </source>
</evidence>
<name>A0A0M0KA09_9EUKA</name>
<keyword evidence="11" id="KW-1185">Reference proteome</keyword>
<evidence type="ECO:0000313" key="10">
    <source>
        <dbReference type="EMBL" id="KOO35660.1"/>
    </source>
</evidence>
<comment type="similarity">
    <text evidence="6">Belongs to the Clp1 family. Clp1 subfamily.</text>
</comment>
<evidence type="ECO:0000256" key="5">
    <source>
        <dbReference type="ARBA" id="ARBA00023242"/>
    </source>
</evidence>
<comment type="subcellular location">
    <subcellularLocation>
        <location evidence="1 6">Nucleus</location>
    </subcellularLocation>
</comment>
<feature type="binding site" evidence="6">
    <location>
        <position position="18"/>
    </location>
    <ligand>
        <name>ATP</name>
        <dbReference type="ChEBI" id="CHEBI:30616"/>
    </ligand>
</feature>
<evidence type="ECO:0000256" key="2">
    <source>
        <dbReference type="ARBA" id="ARBA00022664"/>
    </source>
</evidence>
<dbReference type="InterPro" id="IPR028606">
    <property type="entry name" value="Clp1"/>
</dbReference>
<organism evidence="10 11">
    <name type="scientific">Chrysochromulina tobinii</name>
    <dbReference type="NCBI Taxonomy" id="1460289"/>
    <lineage>
        <taxon>Eukaryota</taxon>
        <taxon>Haptista</taxon>
        <taxon>Haptophyta</taxon>
        <taxon>Prymnesiophyceae</taxon>
        <taxon>Prymnesiales</taxon>
        <taxon>Chrysochromulinaceae</taxon>
        <taxon>Chrysochromulina</taxon>
    </lineage>
</organism>
<accession>A0A0M0KA09</accession>
<dbReference type="InterPro" id="IPR032319">
    <property type="entry name" value="CLP1_P"/>
</dbReference>
<dbReference type="PANTHER" id="PTHR12755">
    <property type="entry name" value="CLEAVAGE/POLYADENYLATION FACTOR IA SUBUNIT CLP1P"/>
    <property type="match status" value="1"/>
</dbReference>
<evidence type="ECO:0000259" key="7">
    <source>
        <dbReference type="Pfam" id="PF06807"/>
    </source>
</evidence>
<dbReference type="GO" id="GO:0005524">
    <property type="term" value="F:ATP binding"/>
    <property type="evidence" value="ECO:0007669"/>
    <property type="project" value="UniProtKB-UniRule"/>
</dbReference>
<gene>
    <name evidence="10" type="ORF">Ctob_010188</name>
</gene>
<feature type="domain" description="Clp1 P-loop" evidence="9">
    <location>
        <begin position="116"/>
        <end position="306"/>
    </location>
</feature>
<dbReference type="Pfam" id="PF16575">
    <property type="entry name" value="CLP1_P"/>
    <property type="match status" value="1"/>
</dbReference>
<evidence type="ECO:0000256" key="6">
    <source>
        <dbReference type="HAMAP-Rule" id="MF_03035"/>
    </source>
</evidence>